<dbReference type="EMBL" id="VZRA01000003">
    <property type="protein sequence ID" value="KAB0669607.1"/>
    <property type="molecule type" value="Genomic_DNA"/>
</dbReference>
<feature type="modified residue" description="4-aspartylphosphate" evidence="1">
    <location>
        <position position="266"/>
    </location>
</feature>
<dbReference type="PROSITE" id="PS50110">
    <property type="entry name" value="RESPONSE_REGULATORY"/>
    <property type="match status" value="1"/>
</dbReference>
<protein>
    <submittedName>
        <fullName evidence="3">DUF4388 domain-containing protein</fullName>
    </submittedName>
</protein>
<dbReference type="PANTHER" id="PTHR36304">
    <property type="entry name" value="DOMAIN GTPASE-ACTIVATING PROTEIN, PUTATIVE-RELATED-RELATED"/>
    <property type="match status" value="1"/>
</dbReference>
<dbReference type="RefSeq" id="WP_151157276.1">
    <property type="nucleotide sequence ID" value="NZ_VZRA01000003.1"/>
</dbReference>
<dbReference type="SUPFAM" id="SSF52172">
    <property type="entry name" value="CheY-like"/>
    <property type="match status" value="1"/>
</dbReference>
<dbReference type="InterPro" id="IPR025497">
    <property type="entry name" value="PatA-like_N"/>
</dbReference>
<dbReference type="CDD" id="cd00156">
    <property type="entry name" value="REC"/>
    <property type="match status" value="1"/>
</dbReference>
<feature type="domain" description="Response regulatory" evidence="2">
    <location>
        <begin position="213"/>
        <end position="341"/>
    </location>
</feature>
<comment type="caution">
    <text evidence="3">The sequence shown here is derived from an EMBL/GenBank/DDBJ whole genome shotgun (WGS) entry which is preliminary data.</text>
</comment>
<proteinExistence type="predicted"/>
<dbReference type="Pfam" id="PF14332">
    <property type="entry name" value="DUF4388"/>
    <property type="match status" value="2"/>
</dbReference>
<accession>A0ABQ6TMI2</accession>
<dbReference type="Proteomes" id="UP000798046">
    <property type="component" value="Unassembled WGS sequence"/>
</dbReference>
<dbReference type="PANTHER" id="PTHR36304:SF4">
    <property type="entry name" value="DUF4388 DOMAIN-CONTAINING PROTEIN"/>
    <property type="match status" value="1"/>
</dbReference>
<reference evidence="3 4" key="1">
    <citation type="journal article" date="2020" name="Microorganisms">
        <title>Description of Three Novel Members in the Family Geobacteraceae, Oryzomonas japonicum gen. nov., sp. nov., Oryzomonas sagensis sp. nov., and Oryzomonas ruber sp. nov.</title>
        <authorList>
            <person name="Xu Z."/>
            <person name="Masuda Y."/>
            <person name="Hayakawa C."/>
            <person name="Ushijima N."/>
            <person name="Kawano K."/>
            <person name="Shiratori Y."/>
            <person name="Senoo K."/>
            <person name="Itoh H."/>
        </authorList>
    </citation>
    <scope>NUCLEOTIDE SEQUENCE [LARGE SCALE GENOMIC DNA]</scope>
    <source>
        <strain evidence="3 4">Red100</strain>
    </source>
</reference>
<gene>
    <name evidence="3" type="ORF">F6V30_12450</name>
</gene>
<evidence type="ECO:0000259" key="2">
    <source>
        <dbReference type="PROSITE" id="PS50110"/>
    </source>
</evidence>
<evidence type="ECO:0000313" key="3">
    <source>
        <dbReference type="EMBL" id="KAB0669607.1"/>
    </source>
</evidence>
<dbReference type="InterPro" id="IPR011006">
    <property type="entry name" value="CheY-like_superfamily"/>
</dbReference>
<dbReference type="SMART" id="SM00448">
    <property type="entry name" value="REC"/>
    <property type="match status" value="1"/>
</dbReference>
<dbReference type="InterPro" id="IPR037257">
    <property type="entry name" value="T2SS_E_N_sf"/>
</dbReference>
<keyword evidence="4" id="KW-1185">Reference proteome</keyword>
<evidence type="ECO:0000256" key="1">
    <source>
        <dbReference type="PROSITE-ProRule" id="PRU00169"/>
    </source>
</evidence>
<keyword evidence="1" id="KW-0597">Phosphoprotein</keyword>
<dbReference type="Gene3D" id="3.40.50.2300">
    <property type="match status" value="1"/>
</dbReference>
<organism evidence="3 4">
    <name type="scientific">Oryzomonas sagensis</name>
    <dbReference type="NCBI Taxonomy" id="2603857"/>
    <lineage>
        <taxon>Bacteria</taxon>
        <taxon>Pseudomonadati</taxon>
        <taxon>Thermodesulfobacteriota</taxon>
        <taxon>Desulfuromonadia</taxon>
        <taxon>Geobacterales</taxon>
        <taxon>Geobacteraceae</taxon>
        <taxon>Oryzomonas</taxon>
    </lineage>
</organism>
<sequence>MSLVGNLEELGLGEILQLISLSRKTGVLSLRSGGREGTIVFRHGLVVKALSSASRMGLGELLVQRGVIDHDTLDKALELQKERGFSEHLGIILTKRFSVVHETIEEVVREQIEQLVLSLFTWLEGTFDFEPQDNIEAIDEGIVDPLQFMLSKGLNPQFLAMEGTQVAQAASESRAAVEAGHDSGGTDEAEISFNLSDVVHTPETIPEEAIARPLVIVDDDGTTLKTLAELLRENGYEVHAMTSSEDTLIRVDNLYRGGGYPLVLVDLIMPRMDGSGVLGGIELLELLHNNFTDIPIVVMTDYHHAEAEKRVSDMGYRCVMKPHRAECSSPESLRAFLPSLLEALQRSEAGEAARV</sequence>
<dbReference type="Pfam" id="PF00072">
    <property type="entry name" value="Response_reg"/>
    <property type="match status" value="1"/>
</dbReference>
<evidence type="ECO:0000313" key="4">
    <source>
        <dbReference type="Proteomes" id="UP000798046"/>
    </source>
</evidence>
<dbReference type="InterPro" id="IPR001789">
    <property type="entry name" value="Sig_transdc_resp-reg_receiver"/>
</dbReference>
<name>A0ABQ6TMI2_9BACT</name>
<dbReference type="SUPFAM" id="SSF160246">
    <property type="entry name" value="EspE N-terminal domain-like"/>
    <property type="match status" value="1"/>
</dbReference>